<reference evidence="3" key="1">
    <citation type="journal article" date="2019" name="Int. J. Syst. Evol. Microbiol.">
        <title>The Global Catalogue of Microorganisms (GCM) 10K type strain sequencing project: providing services to taxonomists for standard genome sequencing and annotation.</title>
        <authorList>
            <consortium name="The Broad Institute Genomics Platform"/>
            <consortium name="The Broad Institute Genome Sequencing Center for Infectious Disease"/>
            <person name="Wu L."/>
            <person name="Ma J."/>
        </authorList>
    </citation>
    <scope>NUCLEOTIDE SEQUENCE [LARGE SCALE GENOMIC DNA]</scope>
    <source>
        <strain evidence="3">KCTC 23916</strain>
    </source>
</reference>
<dbReference type="Proteomes" id="UP000620127">
    <property type="component" value="Unassembled WGS sequence"/>
</dbReference>
<proteinExistence type="predicted"/>
<comment type="caution">
    <text evidence="2">The sequence shown here is derived from an EMBL/GenBank/DDBJ whole genome shotgun (WGS) entry which is preliminary data.</text>
</comment>
<comment type="cofactor">
    <cofactor evidence="1">
        <name>Fe(2+)</name>
        <dbReference type="ChEBI" id="CHEBI:29033"/>
    </cofactor>
</comment>
<dbReference type="EMBL" id="BMYT01000005">
    <property type="protein sequence ID" value="GGX21111.1"/>
    <property type="molecule type" value="Genomic_DNA"/>
</dbReference>
<protein>
    <recommendedName>
        <fullName evidence="4">Phytanoyl-CoA dioxygenase</fullName>
    </recommendedName>
</protein>
<evidence type="ECO:0000256" key="1">
    <source>
        <dbReference type="ARBA" id="ARBA00001954"/>
    </source>
</evidence>
<evidence type="ECO:0000313" key="2">
    <source>
        <dbReference type="EMBL" id="GGX21111.1"/>
    </source>
</evidence>
<organism evidence="2 3">
    <name type="scientific">Undibacterium macrobrachii</name>
    <dbReference type="NCBI Taxonomy" id="1119058"/>
    <lineage>
        <taxon>Bacteria</taxon>
        <taxon>Pseudomonadati</taxon>
        <taxon>Pseudomonadota</taxon>
        <taxon>Betaproteobacteria</taxon>
        <taxon>Burkholderiales</taxon>
        <taxon>Oxalobacteraceae</taxon>
        <taxon>Undibacterium</taxon>
    </lineage>
</organism>
<keyword evidence="3" id="KW-1185">Reference proteome</keyword>
<dbReference type="InterPro" id="IPR008775">
    <property type="entry name" value="Phytyl_CoA_dOase-like"/>
</dbReference>
<name>A0ABQ2XKV8_9BURK</name>
<dbReference type="RefSeq" id="WP_189346886.1">
    <property type="nucleotide sequence ID" value="NZ_BMYT01000005.1"/>
</dbReference>
<dbReference type="Gene3D" id="2.60.120.620">
    <property type="entry name" value="q2cbj1_9rhob like domain"/>
    <property type="match status" value="1"/>
</dbReference>
<dbReference type="PANTHER" id="PTHR20883:SF48">
    <property type="entry name" value="ECTOINE DIOXYGENASE"/>
    <property type="match status" value="1"/>
</dbReference>
<dbReference type="SUPFAM" id="SSF51197">
    <property type="entry name" value="Clavaminate synthase-like"/>
    <property type="match status" value="1"/>
</dbReference>
<dbReference type="Pfam" id="PF05721">
    <property type="entry name" value="PhyH"/>
    <property type="match status" value="1"/>
</dbReference>
<dbReference type="PANTHER" id="PTHR20883">
    <property type="entry name" value="PHYTANOYL-COA DIOXYGENASE DOMAIN CONTAINING 1"/>
    <property type="match status" value="1"/>
</dbReference>
<evidence type="ECO:0008006" key="4">
    <source>
        <dbReference type="Google" id="ProtNLM"/>
    </source>
</evidence>
<evidence type="ECO:0000313" key="3">
    <source>
        <dbReference type="Proteomes" id="UP000620127"/>
    </source>
</evidence>
<gene>
    <name evidence="2" type="ORF">GCM10011282_29080</name>
</gene>
<accession>A0ABQ2XKV8</accession>
<sequence>MNQNSASELHRLLPGVPKIESPFFETLFANAESHLQQIAKQLHTYGVAAIKFPEAEFDQLVEDIKASLTKAFDENSMAQFRAGRAADLRILNAWQFDANVRRIAANQSIINLLSKLYGAQAWPFQTLNFPVGTQQALHSDAVHFNSVPERFMCGVWVAFEDITVDNGPLFYYPGSHRFPIYTNEHLGRCVSTLPSRPDQTMYEPMWQALVDAHGIKPKKFLAKKGDALIWAANLLHGGSPHINRQASRWSQVTHYFFEDCAWYSPLFSDPFYGQIYFRKLINIQNGHFMPNRYAGWEIPNQFIDSTRSTQPDGPYHFDANAYLEANPDVAQAGMDGLDHYIRHGHAERRRLR</sequence>